<dbReference type="RefSeq" id="WP_348759342.1">
    <property type="nucleotide sequence ID" value="NZ_OZ026884.1"/>
</dbReference>
<dbReference type="InterPro" id="IPR036163">
    <property type="entry name" value="HMA_dom_sf"/>
</dbReference>
<protein>
    <submittedName>
        <fullName evidence="2">Heavy-metal-associated domain family protein</fullName>
    </submittedName>
</protein>
<dbReference type="Pfam" id="PF00403">
    <property type="entry name" value="HMA"/>
    <property type="match status" value="1"/>
</dbReference>
<sequence length="68" mass="6957">MATTVLQVAGMKCGGCENTVQEAVKACPGVTGVTASHQAGTVTVEYDEATANLDAVKQAIRERGFTVA</sequence>
<name>A0ABM9NGR4_9GAMM</name>
<organism evidence="2 3">
    <name type="scientific">Candidatus Methylocalor cossyra</name>
    <dbReference type="NCBI Taxonomy" id="3108543"/>
    <lineage>
        <taxon>Bacteria</taxon>
        <taxon>Pseudomonadati</taxon>
        <taxon>Pseudomonadota</taxon>
        <taxon>Gammaproteobacteria</taxon>
        <taxon>Methylococcales</taxon>
        <taxon>Methylococcaceae</taxon>
        <taxon>Candidatus Methylocalor</taxon>
    </lineage>
</organism>
<evidence type="ECO:0000259" key="1">
    <source>
        <dbReference type="PROSITE" id="PS50846"/>
    </source>
</evidence>
<dbReference type="InterPro" id="IPR006121">
    <property type="entry name" value="HMA_dom"/>
</dbReference>
<keyword evidence="3" id="KW-1185">Reference proteome</keyword>
<evidence type="ECO:0000313" key="2">
    <source>
        <dbReference type="EMBL" id="CAL1239806.1"/>
    </source>
</evidence>
<gene>
    <name evidence="2" type="ORF">MECH1_V1_1030</name>
</gene>
<dbReference type="Proteomes" id="UP001497493">
    <property type="component" value="Chromosome"/>
</dbReference>
<dbReference type="CDD" id="cd00371">
    <property type="entry name" value="HMA"/>
    <property type="match status" value="1"/>
</dbReference>
<dbReference type="Gene3D" id="3.30.70.100">
    <property type="match status" value="1"/>
</dbReference>
<dbReference type="PROSITE" id="PS50846">
    <property type="entry name" value="HMA_2"/>
    <property type="match status" value="1"/>
</dbReference>
<feature type="domain" description="HMA" evidence="1">
    <location>
        <begin position="2"/>
        <end position="68"/>
    </location>
</feature>
<dbReference type="SUPFAM" id="SSF55008">
    <property type="entry name" value="HMA, heavy metal-associated domain"/>
    <property type="match status" value="1"/>
</dbReference>
<evidence type="ECO:0000313" key="3">
    <source>
        <dbReference type="Proteomes" id="UP001497493"/>
    </source>
</evidence>
<reference evidence="2 3" key="1">
    <citation type="submission" date="2024-04" db="EMBL/GenBank/DDBJ databases">
        <authorList>
            <person name="Cremers G."/>
        </authorList>
    </citation>
    <scope>NUCLEOTIDE SEQUENCE [LARGE SCALE GENOMIC DNA]</scope>
    <source>
        <strain evidence="2">MeCH1-AG</strain>
    </source>
</reference>
<proteinExistence type="predicted"/>
<accession>A0ABM9NGR4</accession>
<dbReference type="EMBL" id="OZ026884">
    <property type="protein sequence ID" value="CAL1239806.1"/>
    <property type="molecule type" value="Genomic_DNA"/>
</dbReference>